<evidence type="ECO:0000313" key="2">
    <source>
        <dbReference type="EMBL" id="CAB4184885.1"/>
    </source>
</evidence>
<evidence type="ECO:0000256" key="1">
    <source>
        <dbReference type="SAM" id="MobiDB-lite"/>
    </source>
</evidence>
<proteinExistence type="predicted"/>
<gene>
    <name evidence="2" type="ORF">UFOVP1124_48</name>
</gene>
<protein>
    <submittedName>
        <fullName evidence="2">Uncharacterized protein</fullName>
    </submittedName>
</protein>
<organism evidence="2">
    <name type="scientific">uncultured Caudovirales phage</name>
    <dbReference type="NCBI Taxonomy" id="2100421"/>
    <lineage>
        <taxon>Viruses</taxon>
        <taxon>Duplodnaviria</taxon>
        <taxon>Heunggongvirae</taxon>
        <taxon>Uroviricota</taxon>
        <taxon>Caudoviricetes</taxon>
        <taxon>Peduoviridae</taxon>
        <taxon>Maltschvirus</taxon>
        <taxon>Maltschvirus maltsch</taxon>
    </lineage>
</organism>
<sequence length="149" mass="16192">MDGGTAGAGPAPRGTAGEFGGCSGDGNKNKRVLLCLMNLNRPAIVKRRGLRPGWRRSTAAVRKVPRRDRWSCCRCVGVAICFVELNGGCVMPRPERELSPDEMARALEEIRAGWTAEQEKSAWDGVKGRPSSLVVAGRRDRTRRVSSGK</sequence>
<reference evidence="2" key="1">
    <citation type="submission" date="2020-05" db="EMBL/GenBank/DDBJ databases">
        <authorList>
            <person name="Chiriac C."/>
            <person name="Salcher M."/>
            <person name="Ghai R."/>
            <person name="Kavagutti S V."/>
        </authorList>
    </citation>
    <scope>NUCLEOTIDE SEQUENCE</scope>
</reference>
<name>A0A6J5QVZ7_9CAUD</name>
<accession>A0A6J5QVZ7</accession>
<dbReference type="EMBL" id="LR797064">
    <property type="protein sequence ID" value="CAB4184885.1"/>
    <property type="molecule type" value="Genomic_DNA"/>
</dbReference>
<feature type="region of interest" description="Disordered" evidence="1">
    <location>
        <begin position="1"/>
        <end position="22"/>
    </location>
</feature>